<evidence type="ECO:0000256" key="1">
    <source>
        <dbReference type="ARBA" id="ARBA00004496"/>
    </source>
</evidence>
<proteinExistence type="predicted"/>
<gene>
    <name evidence="8" type="ORF">LOD99_13125</name>
</gene>
<protein>
    <recommendedName>
        <fullName evidence="3">D-aminoacyl-tRNA deacylase</fullName>
        <ecNumber evidence="3">3.1.1.96</ecNumber>
    </recommendedName>
</protein>
<comment type="subunit">
    <text evidence="2">Homodimer.</text>
</comment>
<comment type="subcellular location">
    <subcellularLocation>
        <location evidence="1">Cytoplasm</location>
    </subcellularLocation>
</comment>
<dbReference type="GO" id="GO:0005737">
    <property type="term" value="C:cytoplasm"/>
    <property type="evidence" value="ECO:0007669"/>
    <property type="project" value="UniProtKB-SubCell"/>
</dbReference>
<dbReference type="GO" id="GO:0051500">
    <property type="term" value="F:D-tyrosyl-tRNA(Tyr) deacylase activity"/>
    <property type="evidence" value="ECO:0007669"/>
    <property type="project" value="TreeGrafter"/>
</dbReference>
<dbReference type="PANTHER" id="PTHR10472:SF1">
    <property type="entry name" value="D-AMINOACYL-TRNA DEACYLASE 2"/>
    <property type="match status" value="1"/>
</dbReference>
<evidence type="ECO:0000256" key="2">
    <source>
        <dbReference type="ARBA" id="ARBA00011738"/>
    </source>
</evidence>
<dbReference type="Pfam" id="PF02580">
    <property type="entry name" value="Tyr_Deacylase"/>
    <property type="match status" value="1"/>
</dbReference>
<evidence type="ECO:0000256" key="4">
    <source>
        <dbReference type="ARBA" id="ARBA00022490"/>
    </source>
</evidence>
<organism evidence="8 9">
    <name type="scientific">Oopsacas minuta</name>
    <dbReference type="NCBI Taxonomy" id="111878"/>
    <lineage>
        <taxon>Eukaryota</taxon>
        <taxon>Metazoa</taxon>
        <taxon>Porifera</taxon>
        <taxon>Hexactinellida</taxon>
        <taxon>Hexasterophora</taxon>
        <taxon>Lyssacinosida</taxon>
        <taxon>Leucopsacidae</taxon>
        <taxon>Oopsacas</taxon>
    </lineage>
</organism>
<dbReference type="InterPro" id="IPR003732">
    <property type="entry name" value="Daa-tRNA_deacyls_DTD"/>
</dbReference>
<keyword evidence="4" id="KW-0963">Cytoplasm</keyword>
<reference evidence="8 9" key="1">
    <citation type="journal article" date="2023" name="BMC Biol.">
        <title>The compact genome of the sponge Oopsacas minuta (Hexactinellida) is lacking key metazoan core genes.</title>
        <authorList>
            <person name="Santini S."/>
            <person name="Schenkelaars Q."/>
            <person name="Jourda C."/>
            <person name="Duchesne M."/>
            <person name="Belahbib H."/>
            <person name="Rocher C."/>
            <person name="Selva M."/>
            <person name="Riesgo A."/>
            <person name="Vervoort M."/>
            <person name="Leys S.P."/>
            <person name="Kodjabachian L."/>
            <person name="Le Bivic A."/>
            <person name="Borchiellini C."/>
            <person name="Claverie J.M."/>
            <person name="Renard E."/>
        </authorList>
    </citation>
    <scope>NUCLEOTIDE SEQUENCE [LARGE SCALE GENOMIC DNA]</scope>
    <source>
        <strain evidence="8">SPO-2</strain>
    </source>
</reference>
<keyword evidence="9" id="KW-1185">Reference proteome</keyword>
<name>A0AAV7JB00_9METZ</name>
<evidence type="ECO:0000256" key="6">
    <source>
        <dbReference type="ARBA" id="ARBA00047676"/>
    </source>
</evidence>
<dbReference type="EC" id="3.1.1.96" evidence="3"/>
<comment type="catalytic activity">
    <reaction evidence="6">
        <text>glycyl-tRNA(Ala) + H2O = tRNA(Ala) + glycine + H(+)</text>
        <dbReference type="Rhea" id="RHEA:53744"/>
        <dbReference type="Rhea" id="RHEA-COMP:9657"/>
        <dbReference type="Rhea" id="RHEA-COMP:13640"/>
        <dbReference type="ChEBI" id="CHEBI:15377"/>
        <dbReference type="ChEBI" id="CHEBI:15378"/>
        <dbReference type="ChEBI" id="CHEBI:57305"/>
        <dbReference type="ChEBI" id="CHEBI:78442"/>
        <dbReference type="ChEBI" id="CHEBI:78522"/>
        <dbReference type="EC" id="3.1.1.96"/>
    </reaction>
</comment>
<evidence type="ECO:0000256" key="5">
    <source>
        <dbReference type="ARBA" id="ARBA00022801"/>
    </source>
</evidence>
<dbReference type="EMBL" id="JAKMXF010000365">
    <property type="protein sequence ID" value="KAI6645866.1"/>
    <property type="molecule type" value="Genomic_DNA"/>
</dbReference>
<comment type="catalytic activity">
    <reaction evidence="7">
        <text>a D-aminoacyl-tRNA + H2O = a tRNA + a D-alpha-amino acid + H(+)</text>
        <dbReference type="Rhea" id="RHEA:13953"/>
        <dbReference type="Rhea" id="RHEA-COMP:10123"/>
        <dbReference type="Rhea" id="RHEA-COMP:10124"/>
        <dbReference type="ChEBI" id="CHEBI:15377"/>
        <dbReference type="ChEBI" id="CHEBI:15378"/>
        <dbReference type="ChEBI" id="CHEBI:59871"/>
        <dbReference type="ChEBI" id="CHEBI:78442"/>
        <dbReference type="ChEBI" id="CHEBI:79333"/>
        <dbReference type="EC" id="3.1.1.96"/>
    </reaction>
</comment>
<dbReference type="Gene3D" id="3.50.80.10">
    <property type="entry name" value="D-tyrosyl-tRNA(Tyr) deacylase"/>
    <property type="match status" value="1"/>
</dbReference>
<comment type="caution">
    <text evidence="8">The sequence shown here is derived from an EMBL/GenBank/DDBJ whole genome shotgun (WGS) entry which is preliminary data.</text>
</comment>
<dbReference type="InterPro" id="IPR023509">
    <property type="entry name" value="DTD-like_sf"/>
</dbReference>
<keyword evidence="5" id="KW-0378">Hydrolase</keyword>
<dbReference type="AlphaFoldDB" id="A0AAV7JB00"/>
<accession>A0AAV7JB00</accession>
<dbReference type="Proteomes" id="UP001165289">
    <property type="component" value="Unassembled WGS sequence"/>
</dbReference>
<evidence type="ECO:0000256" key="3">
    <source>
        <dbReference type="ARBA" id="ARBA00013056"/>
    </source>
</evidence>
<evidence type="ECO:0000256" key="7">
    <source>
        <dbReference type="ARBA" id="ARBA00048018"/>
    </source>
</evidence>
<evidence type="ECO:0000313" key="8">
    <source>
        <dbReference type="EMBL" id="KAI6645866.1"/>
    </source>
</evidence>
<dbReference type="SUPFAM" id="SSF69500">
    <property type="entry name" value="DTD-like"/>
    <property type="match status" value="1"/>
</dbReference>
<sequence>MATEKLDTSTEPTVKLLIQQCISAKLQVKPPSADGIADGEFVTIEKGIVAYVSFLKSATVESVTRAANITLNVKLSYDEATSKLQSALDTNGDVLIIPQACLGGKLKGKSFQYHNLMAKDDSHALYQVYIDQCKQIMAANSVKSSLQHGTYGNRQVLSVVTNGPFTHVIDV</sequence>
<evidence type="ECO:0000313" key="9">
    <source>
        <dbReference type="Proteomes" id="UP001165289"/>
    </source>
</evidence>
<dbReference type="PANTHER" id="PTHR10472">
    <property type="entry name" value="D-TYROSYL-TRNA TYR DEACYLASE"/>
    <property type="match status" value="1"/>
</dbReference>